<keyword evidence="3" id="KW-1185">Reference proteome</keyword>
<dbReference type="EMBL" id="JAGMUU010000025">
    <property type="protein sequence ID" value="KAH7123307.1"/>
    <property type="molecule type" value="Genomic_DNA"/>
</dbReference>
<evidence type="ECO:0000313" key="3">
    <source>
        <dbReference type="Proteomes" id="UP000717696"/>
    </source>
</evidence>
<feature type="domain" description="Carboxymuconolactone decarboxylase-like" evidence="1">
    <location>
        <begin position="47"/>
        <end position="101"/>
    </location>
</feature>
<comment type="caution">
    <text evidence="2">The sequence shown here is derived from an EMBL/GenBank/DDBJ whole genome shotgun (WGS) entry which is preliminary data.</text>
</comment>
<sequence length="188" mass="20847">MRIPYIPTPPPVASPEEEAIIAAIAARRHPRPLQPLDLALLHSLPIANGWNTFVGVVREQTSLPDDLRELAICRIAVVNRAWYEWMHHAPLAIRAGVSSEAMEKLKGDTSLLKSEQSDAFTARQWAVSVMADEMTRNVQVEDDTFALLKSLFTDKEVVEIVATVACYNCVSRFLVALDVGERNGAEPE</sequence>
<proteinExistence type="predicted"/>
<evidence type="ECO:0000313" key="2">
    <source>
        <dbReference type="EMBL" id="KAH7123307.1"/>
    </source>
</evidence>
<gene>
    <name evidence="2" type="ORF">B0J13DRAFT_589186</name>
</gene>
<dbReference type="InterPro" id="IPR003779">
    <property type="entry name" value="CMD-like"/>
</dbReference>
<dbReference type="GO" id="GO:0051920">
    <property type="term" value="F:peroxiredoxin activity"/>
    <property type="evidence" value="ECO:0007669"/>
    <property type="project" value="InterPro"/>
</dbReference>
<dbReference type="OrthoDB" id="9998495at2759"/>
<reference evidence="2" key="1">
    <citation type="journal article" date="2021" name="Nat. Commun.">
        <title>Genetic determinants of endophytism in the Arabidopsis root mycobiome.</title>
        <authorList>
            <person name="Mesny F."/>
            <person name="Miyauchi S."/>
            <person name="Thiergart T."/>
            <person name="Pickel B."/>
            <person name="Atanasova L."/>
            <person name="Karlsson M."/>
            <person name="Huettel B."/>
            <person name="Barry K.W."/>
            <person name="Haridas S."/>
            <person name="Chen C."/>
            <person name="Bauer D."/>
            <person name="Andreopoulos W."/>
            <person name="Pangilinan J."/>
            <person name="LaButti K."/>
            <person name="Riley R."/>
            <person name="Lipzen A."/>
            <person name="Clum A."/>
            <person name="Drula E."/>
            <person name="Henrissat B."/>
            <person name="Kohler A."/>
            <person name="Grigoriev I.V."/>
            <person name="Martin F.M."/>
            <person name="Hacquard S."/>
        </authorList>
    </citation>
    <scope>NUCLEOTIDE SEQUENCE</scope>
    <source>
        <strain evidence="2">MPI-CAGE-AT-0021</strain>
    </source>
</reference>
<organism evidence="2 3">
    <name type="scientific">Dactylonectria estremocensis</name>
    <dbReference type="NCBI Taxonomy" id="1079267"/>
    <lineage>
        <taxon>Eukaryota</taxon>
        <taxon>Fungi</taxon>
        <taxon>Dikarya</taxon>
        <taxon>Ascomycota</taxon>
        <taxon>Pezizomycotina</taxon>
        <taxon>Sordariomycetes</taxon>
        <taxon>Hypocreomycetidae</taxon>
        <taxon>Hypocreales</taxon>
        <taxon>Nectriaceae</taxon>
        <taxon>Dactylonectria</taxon>
    </lineage>
</organism>
<dbReference type="Gene3D" id="1.20.1290.10">
    <property type="entry name" value="AhpD-like"/>
    <property type="match status" value="1"/>
</dbReference>
<dbReference type="Proteomes" id="UP000717696">
    <property type="component" value="Unassembled WGS sequence"/>
</dbReference>
<dbReference type="PANTHER" id="PTHR34846:SF11">
    <property type="entry name" value="4-CARBOXYMUCONOLACTONE DECARBOXYLASE FAMILY PROTEIN (AFU_ORTHOLOGUE AFUA_6G11590)"/>
    <property type="match status" value="1"/>
</dbReference>
<dbReference type="Pfam" id="PF02627">
    <property type="entry name" value="CMD"/>
    <property type="match status" value="1"/>
</dbReference>
<dbReference type="SUPFAM" id="SSF69118">
    <property type="entry name" value="AhpD-like"/>
    <property type="match status" value="1"/>
</dbReference>
<name>A0A9P9DQN7_9HYPO</name>
<evidence type="ECO:0000259" key="1">
    <source>
        <dbReference type="Pfam" id="PF02627"/>
    </source>
</evidence>
<dbReference type="AlphaFoldDB" id="A0A9P9DQN7"/>
<accession>A0A9P9DQN7</accession>
<dbReference type="PANTHER" id="PTHR34846">
    <property type="entry name" value="4-CARBOXYMUCONOLACTONE DECARBOXYLASE FAMILY PROTEIN (AFU_ORTHOLOGUE AFUA_6G11590)"/>
    <property type="match status" value="1"/>
</dbReference>
<protein>
    <submittedName>
        <fullName evidence="2">AhpD-like protein</fullName>
    </submittedName>
</protein>
<dbReference type="InterPro" id="IPR029032">
    <property type="entry name" value="AhpD-like"/>
</dbReference>